<dbReference type="Pfam" id="PF07714">
    <property type="entry name" value="PK_Tyr_Ser-Thr"/>
    <property type="match status" value="1"/>
</dbReference>
<name>W4GZQ7_APHAT</name>
<gene>
    <name evidence="4" type="ORF">H257_03902</name>
</gene>
<dbReference type="SUPFAM" id="SSF48371">
    <property type="entry name" value="ARM repeat"/>
    <property type="match status" value="1"/>
</dbReference>
<dbReference type="GO" id="GO:0004672">
    <property type="term" value="F:protein kinase activity"/>
    <property type="evidence" value="ECO:0007669"/>
    <property type="project" value="InterPro"/>
</dbReference>
<dbReference type="VEuPathDB" id="FungiDB:H257_03902"/>
<dbReference type="PANTHER" id="PTHR22895">
    <property type="entry name" value="ARMADILLO REPEAT-CONTAINING PROTEIN 6"/>
    <property type="match status" value="1"/>
</dbReference>
<dbReference type="SMART" id="SM00185">
    <property type="entry name" value="ARM"/>
    <property type="match status" value="4"/>
</dbReference>
<feature type="coiled-coil region" evidence="2">
    <location>
        <begin position="381"/>
        <end position="408"/>
    </location>
</feature>
<dbReference type="PANTHER" id="PTHR22895:SF0">
    <property type="entry name" value="ARMADILLO REPEAT-CONTAINING PROTEIN 6"/>
    <property type="match status" value="1"/>
</dbReference>
<evidence type="ECO:0000259" key="3">
    <source>
        <dbReference type="PROSITE" id="PS50011"/>
    </source>
</evidence>
<dbReference type="SUPFAM" id="SSF57997">
    <property type="entry name" value="Tropomyosin"/>
    <property type="match status" value="1"/>
</dbReference>
<dbReference type="OrthoDB" id="73037at2759"/>
<reference evidence="4" key="1">
    <citation type="submission" date="2013-12" db="EMBL/GenBank/DDBJ databases">
        <title>The Genome Sequence of Aphanomyces astaci APO3.</title>
        <authorList>
            <consortium name="The Broad Institute Genomics Platform"/>
            <person name="Russ C."/>
            <person name="Tyler B."/>
            <person name="van West P."/>
            <person name="Dieguez-Uribeondo J."/>
            <person name="Young S.K."/>
            <person name="Zeng Q."/>
            <person name="Gargeya S."/>
            <person name="Fitzgerald M."/>
            <person name="Abouelleil A."/>
            <person name="Alvarado L."/>
            <person name="Chapman S.B."/>
            <person name="Gainer-Dewar J."/>
            <person name="Goldberg J."/>
            <person name="Griggs A."/>
            <person name="Gujja S."/>
            <person name="Hansen M."/>
            <person name="Howarth C."/>
            <person name="Imamovic A."/>
            <person name="Ireland A."/>
            <person name="Larimer J."/>
            <person name="McCowan C."/>
            <person name="Murphy C."/>
            <person name="Pearson M."/>
            <person name="Poon T.W."/>
            <person name="Priest M."/>
            <person name="Roberts A."/>
            <person name="Saif S."/>
            <person name="Shea T."/>
            <person name="Sykes S."/>
            <person name="Wortman J."/>
            <person name="Nusbaum C."/>
            <person name="Birren B."/>
        </authorList>
    </citation>
    <scope>NUCLEOTIDE SEQUENCE [LARGE SCALE GENOMIC DNA]</scope>
    <source>
        <strain evidence="4">APO3</strain>
    </source>
</reference>
<dbReference type="InterPro" id="IPR011989">
    <property type="entry name" value="ARM-like"/>
</dbReference>
<dbReference type="InterPro" id="IPR016024">
    <property type="entry name" value="ARM-type_fold"/>
</dbReference>
<keyword evidence="1" id="KW-0677">Repeat</keyword>
<dbReference type="GO" id="GO:0005524">
    <property type="term" value="F:ATP binding"/>
    <property type="evidence" value="ECO:0007669"/>
    <property type="project" value="InterPro"/>
</dbReference>
<dbReference type="Gene3D" id="1.25.10.10">
    <property type="entry name" value="Leucine-rich Repeat Variant"/>
    <property type="match status" value="1"/>
</dbReference>
<dbReference type="GeneID" id="20805898"/>
<dbReference type="RefSeq" id="XP_009826508.1">
    <property type="nucleotide sequence ID" value="XM_009828206.1"/>
</dbReference>
<sequence>MSGGGGAPRRGDKEAPWDDMVIPAIAIHVHRSSQLNRSQHWDIYEATFQGTIVAVLRYRESSRQQALWDATLPYIPRLFASVHPNLVQFLGVVVDTDDVRSSMLVMERQATSLYDLLHVHHIALTDAAVVHIALDILHAITYCNGCGLGHLTSRKVLLDAGGNVKLLGLFQRDILDIAGVPNVITPYSPPLLQQPPPADAIAMADDMFVFGVLLWEVCCGELPTVELHHRIAQVSVRHPQTEFESLVRRCLDETPGNRPQPSEVCDTLLKLQMSLPLLAGAEAAVAMRFGAVEARQSPTAAPGPTVVARRLEAVEAQVLEEQRNFDVVVGQLEFANTEIATLNGLLTGKENERLEMHAQVVAALAQKDEVEQAMRDAIDARDKWAHQVKTLEHQVATLNARNQSQLNDMQHCKREYDHMRVSVQAIEQERVEMAQHLAATKDAMAKEKALSDELNVRWQQTIKRVEDERRLRDKAERVVAEVRDQNKTLLDQVKRWHPDTGSDTLERTQAHDAQVQSLEQHIQKLLLEMVEFRGNMAAMEATVQAANSALQEAQTQCTALQDQFTTTQRLLWQAQDACKSHERTIQSYETTTAALETKLVSVQSELKATENALTRELKKRQDEELALKSRRCLDLTCDAPPFLIQPSGYCKGCDERRERDKADRVSKLALARQNQPPNQLVRDAYGRGVPTLLELLDNFHTHVDVLVAGFKQLHWACETNGSVKDSLGDAGAFKQIVTWMGMYPDDVALQLAAIRLVGVLAFNHDVNRVRLVCEGCLEQVLGAMARHVSDKAIQQASCTTLTNLAHNCEGNRRKILLQLGIERVLDSMQAFPHDTSIQQGCCWALISLAGSGTFLLDEIALCPSCHYGLDRIMYVDFMCEHIAARGGVGGIVAAMLNCHADAAVQYYGSWALLNLVAGLESVQTFAKHEGAVEVCEAAMACFADHGGIQDKAGTVVTVLTDISAQENDTEDS</sequence>
<dbReference type="SUPFAM" id="SSF56112">
    <property type="entry name" value="Protein kinase-like (PK-like)"/>
    <property type="match status" value="1"/>
</dbReference>
<proteinExistence type="predicted"/>
<dbReference type="InterPro" id="IPR001245">
    <property type="entry name" value="Ser-Thr/Tyr_kinase_cat_dom"/>
</dbReference>
<evidence type="ECO:0000256" key="2">
    <source>
        <dbReference type="SAM" id="Coils"/>
    </source>
</evidence>
<dbReference type="InterPro" id="IPR000719">
    <property type="entry name" value="Prot_kinase_dom"/>
</dbReference>
<dbReference type="Gene3D" id="1.10.510.10">
    <property type="entry name" value="Transferase(Phosphotransferase) domain 1"/>
    <property type="match status" value="1"/>
</dbReference>
<dbReference type="STRING" id="112090.W4GZQ7"/>
<evidence type="ECO:0000313" key="4">
    <source>
        <dbReference type="EMBL" id="ETV84816.1"/>
    </source>
</evidence>
<accession>W4GZQ7</accession>
<feature type="domain" description="Protein kinase" evidence="3">
    <location>
        <begin position="29"/>
        <end position="278"/>
    </location>
</feature>
<keyword evidence="4" id="KW-0418">Kinase</keyword>
<organism evidence="4">
    <name type="scientific">Aphanomyces astaci</name>
    <name type="common">Crayfish plague agent</name>
    <dbReference type="NCBI Taxonomy" id="112090"/>
    <lineage>
        <taxon>Eukaryota</taxon>
        <taxon>Sar</taxon>
        <taxon>Stramenopiles</taxon>
        <taxon>Oomycota</taxon>
        <taxon>Saprolegniomycetes</taxon>
        <taxon>Saprolegniales</taxon>
        <taxon>Verrucalvaceae</taxon>
        <taxon>Aphanomyces</taxon>
    </lineage>
</organism>
<keyword evidence="4" id="KW-0808">Transferase</keyword>
<protein>
    <submittedName>
        <fullName evidence="4">TKL protein kinase</fullName>
    </submittedName>
</protein>
<dbReference type="PROSITE" id="PS50011">
    <property type="entry name" value="PROTEIN_KINASE_DOM"/>
    <property type="match status" value="1"/>
</dbReference>
<evidence type="ECO:0000256" key="1">
    <source>
        <dbReference type="ARBA" id="ARBA00022737"/>
    </source>
</evidence>
<feature type="coiled-coil region" evidence="2">
    <location>
        <begin position="465"/>
        <end position="563"/>
    </location>
</feature>
<dbReference type="InterPro" id="IPR011009">
    <property type="entry name" value="Kinase-like_dom_sf"/>
</dbReference>
<keyword evidence="2" id="KW-0175">Coiled coil</keyword>
<dbReference type="AlphaFoldDB" id="W4GZQ7"/>
<dbReference type="InterPro" id="IPR000225">
    <property type="entry name" value="Armadillo"/>
</dbReference>
<dbReference type="EMBL" id="KI913119">
    <property type="protein sequence ID" value="ETV84816.1"/>
    <property type="molecule type" value="Genomic_DNA"/>
</dbReference>